<dbReference type="EMBL" id="KQ760382">
    <property type="protein sequence ID" value="OAD60708.1"/>
    <property type="molecule type" value="Genomic_DNA"/>
</dbReference>
<dbReference type="PROSITE" id="PS01180">
    <property type="entry name" value="CUB"/>
    <property type="match status" value="1"/>
</dbReference>
<proteinExistence type="predicted"/>
<dbReference type="Gene3D" id="2.60.120.290">
    <property type="entry name" value="Spermadhesin, CUB domain"/>
    <property type="match status" value="1"/>
</dbReference>
<name>A0A310SSU1_9HYME</name>
<evidence type="ECO:0000313" key="4">
    <source>
        <dbReference type="EMBL" id="OAD60708.1"/>
    </source>
</evidence>
<dbReference type="InterPro" id="IPR035914">
    <property type="entry name" value="Sperma_CUB_dom_sf"/>
</dbReference>
<dbReference type="InterPro" id="IPR000859">
    <property type="entry name" value="CUB_dom"/>
</dbReference>
<evidence type="ECO:0000259" key="3">
    <source>
        <dbReference type="PROSITE" id="PS01180"/>
    </source>
</evidence>
<keyword evidence="1 2" id="KW-1015">Disulfide bond</keyword>
<dbReference type="Pfam" id="PF00431">
    <property type="entry name" value="CUB"/>
    <property type="match status" value="1"/>
</dbReference>
<reference evidence="4 5" key="1">
    <citation type="submission" date="2015-07" db="EMBL/GenBank/DDBJ databases">
        <title>The genome of Eufriesea mexicana.</title>
        <authorList>
            <person name="Pan H."/>
            <person name="Kapheim K."/>
        </authorList>
    </citation>
    <scope>NUCLEOTIDE SEQUENCE [LARGE SCALE GENOMIC DNA]</scope>
    <source>
        <strain evidence="4">0111107269</strain>
        <tissue evidence="4">Whole body</tissue>
    </source>
</reference>
<dbReference type="AlphaFoldDB" id="A0A310SSU1"/>
<dbReference type="Proteomes" id="UP000250275">
    <property type="component" value="Unassembled WGS sequence"/>
</dbReference>
<comment type="caution">
    <text evidence="2">Lacks conserved residue(s) required for the propagation of feature annotation.</text>
</comment>
<organism evidence="4 5">
    <name type="scientific">Eufriesea mexicana</name>
    <dbReference type="NCBI Taxonomy" id="516756"/>
    <lineage>
        <taxon>Eukaryota</taxon>
        <taxon>Metazoa</taxon>
        <taxon>Ecdysozoa</taxon>
        <taxon>Arthropoda</taxon>
        <taxon>Hexapoda</taxon>
        <taxon>Insecta</taxon>
        <taxon>Pterygota</taxon>
        <taxon>Neoptera</taxon>
        <taxon>Endopterygota</taxon>
        <taxon>Hymenoptera</taxon>
        <taxon>Apocrita</taxon>
        <taxon>Aculeata</taxon>
        <taxon>Apoidea</taxon>
        <taxon>Anthophila</taxon>
        <taxon>Apidae</taxon>
        <taxon>Eufriesea</taxon>
    </lineage>
</organism>
<feature type="disulfide bond" evidence="2">
    <location>
        <begin position="171"/>
        <end position="188"/>
    </location>
</feature>
<accession>A0A310SSU1</accession>
<dbReference type="Pfam" id="PF26080">
    <property type="entry name" value="CUB_animal"/>
    <property type="match status" value="1"/>
</dbReference>
<dbReference type="PANTHER" id="PTHR33236:SF6">
    <property type="entry name" value="CUB DOMAIN-CONTAINING PROTEIN"/>
    <property type="match status" value="1"/>
</dbReference>
<evidence type="ECO:0000256" key="1">
    <source>
        <dbReference type="ARBA" id="ARBA00023157"/>
    </source>
</evidence>
<dbReference type="InterPro" id="IPR058698">
    <property type="entry name" value="CUB_metazoa"/>
</dbReference>
<gene>
    <name evidence="4" type="ORF">WN48_05270</name>
</gene>
<evidence type="ECO:0000256" key="2">
    <source>
        <dbReference type="PROSITE-ProRule" id="PRU00059"/>
    </source>
</evidence>
<protein>
    <recommendedName>
        <fullName evidence="3">CUB domain-containing protein</fullName>
    </recommendedName>
</protein>
<evidence type="ECO:0000313" key="5">
    <source>
        <dbReference type="Proteomes" id="UP000250275"/>
    </source>
</evidence>
<dbReference type="PANTHER" id="PTHR33236">
    <property type="entry name" value="INTRAFLAGELLAR TRANSPORT PROTEIN 122 FAMILY PROTEIN-RELATED"/>
    <property type="match status" value="1"/>
</dbReference>
<dbReference type="SUPFAM" id="SSF49854">
    <property type="entry name" value="Spermadhesin, CUB domain"/>
    <property type="match status" value="1"/>
</dbReference>
<keyword evidence="5" id="KW-1185">Reference proteome</keyword>
<feature type="domain" description="CUB" evidence="3">
    <location>
        <begin position="112"/>
        <end position="230"/>
    </location>
</feature>
<sequence>MCINIDAWSSFKRIRQFWQTNSNHGDELLSSDLLKSKLQSINFQNNVSIHNGRGKRLFPLFTLVKFENNVCVGLNGENGTCIAATECSQRSGISSGVCASGYGVCCIVTVSCGETTSNNNSYFVNPNYPSTFDGTLSCQLTLAKSHPNVCQFRLDFIQFNIRGPETTNHQCVYDQFIVSGGNPVPTICGNNAENHIYIDAGLGQTNPVTLTFVTSGHSFARSWKVRVSQIRCDSIYRSEEGCLLYFTGISGQVKSFNYDSITGLQLSNQDYSICIRMERNFCGIQYMACPVDDKEGTMSSDSTSMAQMIRSNAFTLTGNTQAMQIASMVGTSCQTDWLMIPCAFNTGRLPTTVTTCTDRICGGTFNAENQNLNASSIVSTVKPFRLIFHTDSVEAPNDVGNKGFCLNYIQQPCTTKLR</sequence>
<dbReference type="OrthoDB" id="2105077at2759"/>